<evidence type="ECO:0000313" key="8">
    <source>
        <dbReference type="EMBL" id="TBU00628.1"/>
    </source>
</evidence>
<dbReference type="GO" id="GO:0003977">
    <property type="term" value="F:UDP-N-acetylglucosamine diphosphorylase activity"/>
    <property type="evidence" value="ECO:0007669"/>
    <property type="project" value="UniProtKB-EC"/>
</dbReference>
<evidence type="ECO:0000256" key="4">
    <source>
        <dbReference type="ARBA" id="ARBA00022679"/>
    </source>
</evidence>
<dbReference type="AlphaFoldDB" id="A0A4Q9KZZ1"/>
<evidence type="ECO:0000256" key="2">
    <source>
        <dbReference type="ARBA" id="ARBA00010401"/>
    </source>
</evidence>
<dbReference type="EMBL" id="PITJ01000947">
    <property type="protein sequence ID" value="TBU00628.1"/>
    <property type="molecule type" value="Genomic_DNA"/>
</dbReference>
<sequence length="424" mass="48353">MDPSYQKVTPILPYTNIILNNTGKFYRKIGDEVIQENNLCVLILCGGQGTRLGSADPKGCYVLPDINHSIFSIHMQQISSLGKIYSKEILLLVMVSEFTDHKTEEYFKVNQYFGLKRENIVFFKQESCICKDFNENPYFIDEKNFARSPNGNGGLFKAMKDNDIFSILRKRNIEFVNVTSVDNVLARVLDPIMIGCYKHHKFDVLSKSVDRLQNENVGIFVMKDQKIIIKEYSEVNVDGLKDGETQTTTTSTSNSSSANSSITEITSESSFSSTFGENPFQANICNHIFSVNFMENISNKTLPIHRAVKKIPYFEDGKIIKPKEPNGFKDEYFIFDCFVFSNNCGVMNVPRLLEFSPLKNGYDKTTDNPRTCVDDISKRSRLYMEKSGAKIVNCRIFVLPKTSVFGENLERFQGKTFKKDEVLK</sequence>
<feature type="compositionally biased region" description="Low complexity" evidence="7">
    <location>
        <begin position="247"/>
        <end position="261"/>
    </location>
</feature>
<evidence type="ECO:0000256" key="6">
    <source>
        <dbReference type="ARBA" id="ARBA00048493"/>
    </source>
</evidence>
<dbReference type="Proteomes" id="UP000292362">
    <property type="component" value="Unassembled WGS sequence"/>
</dbReference>
<feature type="region of interest" description="Disordered" evidence="7">
    <location>
        <begin position="241"/>
        <end position="261"/>
    </location>
</feature>
<evidence type="ECO:0000256" key="7">
    <source>
        <dbReference type="SAM" id="MobiDB-lite"/>
    </source>
</evidence>
<keyword evidence="4 8" id="KW-0808">Transferase</keyword>
<accession>A0A4Q9KZZ1</accession>
<organism evidence="8 9">
    <name type="scientific">Hamiltosporidium tvaerminnensis</name>
    <dbReference type="NCBI Taxonomy" id="1176355"/>
    <lineage>
        <taxon>Eukaryota</taxon>
        <taxon>Fungi</taxon>
        <taxon>Fungi incertae sedis</taxon>
        <taxon>Microsporidia</taxon>
        <taxon>Dubosqiidae</taxon>
        <taxon>Hamiltosporidium</taxon>
    </lineage>
</organism>
<dbReference type="Gene3D" id="3.90.550.10">
    <property type="entry name" value="Spore Coat Polysaccharide Biosynthesis Protein SpsA, Chain A"/>
    <property type="match status" value="1"/>
</dbReference>
<comment type="similarity">
    <text evidence="2">Belongs to the UDPGP type 1 family.</text>
</comment>
<dbReference type="SUPFAM" id="SSF53448">
    <property type="entry name" value="Nucleotide-diphospho-sugar transferases"/>
    <property type="match status" value="1"/>
</dbReference>
<dbReference type="VEuPathDB" id="MicrosporidiaDB:CWI37_0947p0020"/>
<protein>
    <recommendedName>
        <fullName evidence="3">UDP-N-acetylglucosamine diphosphorylase</fullName>
        <ecNumber evidence="3">2.7.7.23</ecNumber>
    </recommendedName>
</protein>
<keyword evidence="5 8" id="KW-0548">Nucleotidyltransferase</keyword>
<comment type="pathway">
    <text evidence="1">Nucleotide-sugar biosynthesis; UDP-N-acetyl-alpha-D-glucosamine biosynthesis; UDP-N-acetyl-alpha-D-glucosamine from N-acetyl-alpha-D-glucosamine 1-phosphate: step 1/1.</text>
</comment>
<dbReference type="Pfam" id="PF01704">
    <property type="entry name" value="UDPGP"/>
    <property type="match status" value="1"/>
</dbReference>
<comment type="catalytic activity">
    <reaction evidence="6">
        <text>N-acetyl-alpha-D-glucosamine 1-phosphate + UTP + H(+) = UDP-N-acetyl-alpha-D-glucosamine + diphosphate</text>
        <dbReference type="Rhea" id="RHEA:13509"/>
        <dbReference type="ChEBI" id="CHEBI:15378"/>
        <dbReference type="ChEBI" id="CHEBI:33019"/>
        <dbReference type="ChEBI" id="CHEBI:46398"/>
        <dbReference type="ChEBI" id="CHEBI:57705"/>
        <dbReference type="ChEBI" id="CHEBI:57776"/>
        <dbReference type="EC" id="2.7.7.23"/>
    </reaction>
</comment>
<dbReference type="InterPro" id="IPR029044">
    <property type="entry name" value="Nucleotide-diphossugar_trans"/>
</dbReference>
<evidence type="ECO:0000313" key="9">
    <source>
        <dbReference type="Proteomes" id="UP000292362"/>
    </source>
</evidence>
<dbReference type="InterPro" id="IPR039741">
    <property type="entry name" value="UDP-sugar_pyrophosphorylase"/>
</dbReference>
<dbReference type="GO" id="GO:0006048">
    <property type="term" value="P:UDP-N-acetylglucosamine biosynthetic process"/>
    <property type="evidence" value="ECO:0007669"/>
    <property type="project" value="TreeGrafter"/>
</dbReference>
<evidence type="ECO:0000256" key="5">
    <source>
        <dbReference type="ARBA" id="ARBA00022695"/>
    </source>
</evidence>
<reference evidence="8 9" key="1">
    <citation type="submission" date="2017-12" db="EMBL/GenBank/DDBJ databases">
        <authorList>
            <person name="Pombert J.-F."/>
            <person name="Haag K.L."/>
            <person name="Ebert D."/>
        </authorList>
    </citation>
    <scope>NUCLEOTIDE SEQUENCE [LARGE SCALE GENOMIC DNA]</scope>
    <source>
        <strain evidence="8">FI-OER-3-3</strain>
    </source>
</reference>
<evidence type="ECO:0000256" key="3">
    <source>
        <dbReference type="ARBA" id="ARBA00012457"/>
    </source>
</evidence>
<comment type="caution">
    <text evidence="8">The sequence shown here is derived from an EMBL/GenBank/DDBJ whole genome shotgun (WGS) entry which is preliminary data.</text>
</comment>
<name>A0A4Q9KZZ1_9MICR</name>
<proteinExistence type="inferred from homology"/>
<dbReference type="EC" id="2.7.7.23" evidence="3"/>
<dbReference type="PANTHER" id="PTHR11952">
    <property type="entry name" value="UDP- GLUCOSE PYROPHOSPHORYLASE"/>
    <property type="match status" value="1"/>
</dbReference>
<dbReference type="InterPro" id="IPR002618">
    <property type="entry name" value="UDPGP_fam"/>
</dbReference>
<dbReference type="PANTHER" id="PTHR11952:SF2">
    <property type="entry name" value="LD24639P"/>
    <property type="match status" value="1"/>
</dbReference>
<evidence type="ECO:0000256" key="1">
    <source>
        <dbReference type="ARBA" id="ARBA00005208"/>
    </source>
</evidence>
<gene>
    <name evidence="8" type="ORF">CWI37_0947p0020</name>
</gene>